<proteinExistence type="predicted"/>
<gene>
    <name evidence="1" type="ORF">RR46_12025</name>
</gene>
<keyword evidence="2" id="KW-1185">Reference proteome</keyword>
<dbReference type="AlphaFoldDB" id="A0A194PNL2"/>
<dbReference type="EMBL" id="KQ459597">
    <property type="protein sequence ID" value="KPI95021.1"/>
    <property type="molecule type" value="Genomic_DNA"/>
</dbReference>
<accession>A0A194PNL2</accession>
<protein>
    <submittedName>
        <fullName evidence="1">Uncharacterized protein</fullName>
    </submittedName>
</protein>
<organism evidence="1 2">
    <name type="scientific">Papilio xuthus</name>
    <name type="common">Asian swallowtail butterfly</name>
    <dbReference type="NCBI Taxonomy" id="66420"/>
    <lineage>
        <taxon>Eukaryota</taxon>
        <taxon>Metazoa</taxon>
        <taxon>Ecdysozoa</taxon>
        <taxon>Arthropoda</taxon>
        <taxon>Hexapoda</taxon>
        <taxon>Insecta</taxon>
        <taxon>Pterygota</taxon>
        <taxon>Neoptera</taxon>
        <taxon>Endopterygota</taxon>
        <taxon>Lepidoptera</taxon>
        <taxon>Glossata</taxon>
        <taxon>Ditrysia</taxon>
        <taxon>Papilionoidea</taxon>
        <taxon>Papilionidae</taxon>
        <taxon>Papilioninae</taxon>
        <taxon>Papilio</taxon>
    </lineage>
</organism>
<dbReference type="STRING" id="66420.A0A194PNL2"/>
<dbReference type="Proteomes" id="UP000053268">
    <property type="component" value="Unassembled WGS sequence"/>
</dbReference>
<reference evidence="1 2" key="1">
    <citation type="journal article" date="2015" name="Nat. Commun.">
        <title>Outbred genome sequencing and CRISPR/Cas9 gene editing in butterflies.</title>
        <authorList>
            <person name="Li X."/>
            <person name="Fan D."/>
            <person name="Zhang W."/>
            <person name="Liu G."/>
            <person name="Zhang L."/>
            <person name="Zhao L."/>
            <person name="Fang X."/>
            <person name="Chen L."/>
            <person name="Dong Y."/>
            <person name="Chen Y."/>
            <person name="Ding Y."/>
            <person name="Zhao R."/>
            <person name="Feng M."/>
            <person name="Zhu Y."/>
            <person name="Feng Y."/>
            <person name="Jiang X."/>
            <person name="Zhu D."/>
            <person name="Xiang H."/>
            <person name="Feng X."/>
            <person name="Li S."/>
            <person name="Wang J."/>
            <person name="Zhang G."/>
            <person name="Kronforst M.R."/>
            <person name="Wang W."/>
        </authorList>
    </citation>
    <scope>NUCLEOTIDE SEQUENCE [LARGE SCALE GENOMIC DNA]</scope>
    <source>
        <strain evidence="1">Ya'a_city_454_Px</strain>
        <tissue evidence="1">Whole body</tissue>
    </source>
</reference>
<evidence type="ECO:0000313" key="1">
    <source>
        <dbReference type="EMBL" id="KPI95021.1"/>
    </source>
</evidence>
<evidence type="ECO:0000313" key="2">
    <source>
        <dbReference type="Proteomes" id="UP000053268"/>
    </source>
</evidence>
<name>A0A194PNL2_PAPXU</name>
<sequence>MEVRCAPKGIQIDYDAACLDHPRRSSSNFDATANIVPNRYSITDTGRLHEDTGDKSGPEIMVAPDSEAPSNPRIAAATHESPSAAEARHSADLYIRTSWVDAALALSELEKVQ</sequence>